<dbReference type="PANTHER" id="PTHR12480">
    <property type="entry name" value="ARGININE DEMETHYLASE AND LYSYL-HYDROXYLASE JMJD"/>
    <property type="match status" value="1"/>
</dbReference>
<dbReference type="PROSITE" id="PS50005">
    <property type="entry name" value="TPR"/>
    <property type="match status" value="1"/>
</dbReference>
<dbReference type="SMART" id="SM00558">
    <property type="entry name" value="JmjC"/>
    <property type="match status" value="1"/>
</dbReference>
<dbReference type="Gene3D" id="2.60.120.650">
    <property type="entry name" value="Cupin"/>
    <property type="match status" value="1"/>
</dbReference>
<evidence type="ECO:0000256" key="2">
    <source>
        <dbReference type="ARBA" id="ARBA00047762"/>
    </source>
</evidence>
<dbReference type="InterPro" id="IPR029063">
    <property type="entry name" value="SAM-dependent_MTases_sf"/>
</dbReference>
<protein>
    <recommendedName>
        <fullName evidence="3">Jumonji domain-containing protein 4</fullName>
    </recommendedName>
</protein>
<keyword evidence="4" id="KW-0802">TPR repeat</keyword>
<comment type="similarity">
    <text evidence="1">Belongs to the JMJD6 family.</text>
</comment>
<dbReference type="Gene3D" id="2.70.160.11">
    <property type="entry name" value="Hnrnp arginine n-methyltransferase1"/>
    <property type="match status" value="2"/>
</dbReference>
<dbReference type="SUPFAM" id="SSF51197">
    <property type="entry name" value="Clavaminate synthase-like"/>
    <property type="match status" value="1"/>
</dbReference>
<evidence type="ECO:0000256" key="4">
    <source>
        <dbReference type="PROSITE-ProRule" id="PRU00339"/>
    </source>
</evidence>
<dbReference type="InterPro" id="IPR050910">
    <property type="entry name" value="JMJD6_ArgDemeth/LysHydrox"/>
</dbReference>
<feature type="domain" description="JmjC" evidence="6">
    <location>
        <begin position="930"/>
        <end position="1088"/>
    </location>
</feature>
<dbReference type="SUPFAM" id="SSF53335">
    <property type="entry name" value="S-adenosyl-L-methionine-dependent methyltransferases"/>
    <property type="match status" value="1"/>
</dbReference>
<comment type="caution">
    <text evidence="7">The sequence shown here is derived from an EMBL/GenBank/DDBJ whole genome shotgun (WGS) entry which is preliminary data.</text>
</comment>
<dbReference type="SUPFAM" id="SSF48452">
    <property type="entry name" value="TPR-like"/>
    <property type="match status" value="1"/>
</dbReference>
<dbReference type="InterPro" id="IPR019734">
    <property type="entry name" value="TPR_rpt"/>
</dbReference>
<dbReference type="AlphaFoldDB" id="A0ABD2HWV1"/>
<feature type="repeat" description="TPR" evidence="4">
    <location>
        <begin position="140"/>
        <end position="173"/>
    </location>
</feature>
<dbReference type="Gene3D" id="3.40.50.150">
    <property type="entry name" value="Vaccinia Virus protein VP39"/>
    <property type="match status" value="1"/>
</dbReference>
<organism evidence="7 8">
    <name type="scientific">Heterodera schachtii</name>
    <name type="common">Sugarbeet cyst nematode worm</name>
    <name type="synonym">Tylenchus schachtii</name>
    <dbReference type="NCBI Taxonomy" id="97005"/>
    <lineage>
        <taxon>Eukaryota</taxon>
        <taxon>Metazoa</taxon>
        <taxon>Ecdysozoa</taxon>
        <taxon>Nematoda</taxon>
        <taxon>Chromadorea</taxon>
        <taxon>Rhabditida</taxon>
        <taxon>Tylenchina</taxon>
        <taxon>Tylenchomorpha</taxon>
        <taxon>Tylenchoidea</taxon>
        <taxon>Heteroderidae</taxon>
        <taxon>Heteroderinae</taxon>
        <taxon>Heterodera</taxon>
    </lineage>
</organism>
<dbReference type="PROSITE" id="PS51184">
    <property type="entry name" value="JMJC"/>
    <property type="match status" value="1"/>
</dbReference>
<proteinExistence type="inferred from homology"/>
<gene>
    <name evidence="7" type="ORF">niasHS_017803</name>
</gene>
<dbReference type="Pfam" id="PF06325">
    <property type="entry name" value="PrmA"/>
    <property type="match status" value="1"/>
</dbReference>
<evidence type="ECO:0000256" key="1">
    <source>
        <dbReference type="ARBA" id="ARBA00038068"/>
    </source>
</evidence>
<dbReference type="Pfam" id="PF02373">
    <property type="entry name" value="JmjC"/>
    <property type="match status" value="1"/>
</dbReference>
<keyword evidence="8" id="KW-1185">Reference proteome</keyword>
<dbReference type="Gene3D" id="1.25.40.10">
    <property type="entry name" value="Tetratricopeptide repeat domain"/>
    <property type="match status" value="1"/>
</dbReference>
<feature type="region of interest" description="Disordered" evidence="5">
    <location>
        <begin position="763"/>
        <end position="785"/>
    </location>
</feature>
<evidence type="ECO:0000259" key="6">
    <source>
        <dbReference type="PROSITE" id="PS51184"/>
    </source>
</evidence>
<comment type="catalytic activity">
    <reaction evidence="2">
        <text>L-lysyl-[protein] + 2-oxoglutarate + O2 = 4-hydroxy-L-lysyl-[protein] + succinate + CO2</text>
        <dbReference type="Rhea" id="RHEA:57156"/>
        <dbReference type="Rhea" id="RHEA-COMP:9752"/>
        <dbReference type="Rhea" id="RHEA-COMP:15084"/>
        <dbReference type="ChEBI" id="CHEBI:15379"/>
        <dbReference type="ChEBI" id="CHEBI:16526"/>
        <dbReference type="ChEBI" id="CHEBI:16810"/>
        <dbReference type="ChEBI" id="CHEBI:29969"/>
        <dbReference type="ChEBI" id="CHEBI:30031"/>
        <dbReference type="ChEBI" id="CHEBI:141495"/>
    </reaction>
</comment>
<evidence type="ECO:0000256" key="3">
    <source>
        <dbReference type="ARBA" id="ARBA00082904"/>
    </source>
</evidence>
<sequence length="1226" mass="139354">MLPNNEPQFENVNEDNNNNLRVPAAVVAALDANFRELQPQQGFVRRVGGGALTTSVTLQFSISNARYHFKKREFAEAVLNYVAVLKMIPVVPSPAESGIGRRKFKDEFLGALRAYLRNEYDDSRVDQVIQLAQTIYPNESSLWSTIAECFFDRGKLLRSVELFSRAIEFARDDTEWLHASSSRENARSNLFDAWHWRMLNDRQRNTRIAEAMLRALDTRKNSGRKPRLLDIGCGTGIFSIVAAYSLVDPHCVACEMDEAMCSVARKCFSINGRYAKERIELHECHSKRLELKERCDILVTETVDCAIFGEQIAETVLDAKERLLTDDAIVIPSKAVAFFTLIECAYLNKENVFECCHSTPVTLISNSCYIREEQREKHSLILPPSPYLCAFLNELPSLTAPEQSAESEAYRLLSEPIEGLLVDFSNVHQLKQIVSNNLVTEVILTANSTGLASSVCVWFRLDLFDGFEICTSPAEGFCWQQALFPFYPPLYVNAGDSLHFEVFVKDHTLHVQPKHSSKCSLWPSPPRELLRAPSSLDLLAMNDPSIATFFSRALRSFRPHSSVLDCTDLLLTVDDCPGDFPFVASAHPTIRYVCRGTATTLDKAICPPGGAILFWPFSSIGALRDDYFASIIELRLRSPGALLIPSLILLKGCLVSSDTLHARSTLLPSAEERRHTYCGADLSPMGDYRVTHFQELESRTLPYDSLSDPVELLRMEFGTDANSALGQLTKVKQEVHFVSHCAGRCDGILLWFEIGTSSFAPSECAANEAEEEDEEGGDGRTPRLDLQRDTFSAKSSAFTLSTPICLKEPSSEGRSGIKAQFSLHHGNVIFHWLCFPFCHLLANVPCILCSNFSAHWRALRQWVDQKTGRPNFEFLKSKFGTESVPILIGTDICPTQMPFSSFIDGYFGFSPTDNETKNKVAYLKDWHFQNSHPEESNLYELPAFLRFDWANYERWTVTDQQQNPFGGDYRFVYFGTKGSWTPFHSDVLNSFSWSANVCGRKLWYLLRPGAERRVRQANGAYSEDIRQCLGQFQHGELFQFVQEPGQIVFVPSGWWHQVHNLEETISINHNVINAFNLHHLVALLDHRLTEVRAEISDVRELMTEDEFEKQSELLLLSDLKMNRRKLLRLMELIIESRGNKVEKEDEKHLLRTKELPNFYDDPSAENKIAKWVEKMQTELSKECKCEQQQNFLCQSCAEFVRHFELIRASEVRKRLLNDPFLNTICL</sequence>
<dbReference type="InterPro" id="IPR003347">
    <property type="entry name" value="JmjC_dom"/>
</dbReference>
<dbReference type="Proteomes" id="UP001620645">
    <property type="component" value="Unassembled WGS sequence"/>
</dbReference>
<dbReference type="InterPro" id="IPR011990">
    <property type="entry name" value="TPR-like_helical_dom_sf"/>
</dbReference>
<evidence type="ECO:0000313" key="7">
    <source>
        <dbReference type="EMBL" id="KAL3072829.1"/>
    </source>
</evidence>
<reference evidence="7 8" key="1">
    <citation type="submission" date="2024-10" db="EMBL/GenBank/DDBJ databases">
        <authorList>
            <person name="Kim D."/>
        </authorList>
    </citation>
    <scope>NUCLEOTIDE SEQUENCE [LARGE SCALE GENOMIC DNA]</scope>
    <source>
        <strain evidence="7">Taebaek</strain>
    </source>
</reference>
<name>A0ABD2HWV1_HETSC</name>
<dbReference type="PANTHER" id="PTHR12480:SF6">
    <property type="entry name" value="2-OXOGLUTARATE AND IRON-DEPENDENT OXYGENASE JMJD4"/>
    <property type="match status" value="1"/>
</dbReference>
<evidence type="ECO:0000313" key="8">
    <source>
        <dbReference type="Proteomes" id="UP001620645"/>
    </source>
</evidence>
<accession>A0ABD2HWV1</accession>
<evidence type="ECO:0000256" key="5">
    <source>
        <dbReference type="SAM" id="MobiDB-lite"/>
    </source>
</evidence>
<dbReference type="CDD" id="cd02440">
    <property type="entry name" value="AdoMet_MTases"/>
    <property type="match status" value="1"/>
</dbReference>
<dbReference type="EMBL" id="JBICCN010000373">
    <property type="protein sequence ID" value="KAL3072829.1"/>
    <property type="molecule type" value="Genomic_DNA"/>
</dbReference>